<dbReference type="KEGG" id="otk:C6570_07405"/>
<dbReference type="Proteomes" id="UP000239709">
    <property type="component" value="Chromosome"/>
</dbReference>
<protein>
    <recommendedName>
        <fullName evidence="4">Glycine zipper domain-containing protein</fullName>
    </recommendedName>
</protein>
<dbReference type="PANTHER" id="PTHR21525:SF9">
    <property type="entry name" value="CHANNEL_COLICIN DOMAIN-CONTAINING PROTEIN"/>
    <property type="match status" value="1"/>
</dbReference>
<evidence type="ECO:0008006" key="4">
    <source>
        <dbReference type="Google" id="ProtNLM"/>
    </source>
</evidence>
<name>A0A2S0MDX5_9BURK</name>
<organism evidence="2 3">
    <name type="scientific">Ottowia oryzae</name>
    <dbReference type="NCBI Taxonomy" id="2109914"/>
    <lineage>
        <taxon>Bacteria</taxon>
        <taxon>Pseudomonadati</taxon>
        <taxon>Pseudomonadota</taxon>
        <taxon>Betaproteobacteria</taxon>
        <taxon>Burkholderiales</taxon>
        <taxon>Comamonadaceae</taxon>
        <taxon>Ottowia</taxon>
    </lineage>
</organism>
<reference evidence="2 3" key="1">
    <citation type="submission" date="2018-03" db="EMBL/GenBank/DDBJ databases">
        <title>Genome sequencing of Ottowia sp.</title>
        <authorList>
            <person name="Kim S.-J."/>
            <person name="Heo J."/>
            <person name="Kwon S.-W."/>
        </authorList>
    </citation>
    <scope>NUCLEOTIDE SEQUENCE [LARGE SCALE GENOMIC DNA]</scope>
    <source>
        <strain evidence="2 3">KADR8-3</strain>
    </source>
</reference>
<dbReference type="RefSeq" id="WP_106702644.1">
    <property type="nucleotide sequence ID" value="NZ_CP027666.1"/>
</dbReference>
<accession>A0A2S0MDX5</accession>
<keyword evidence="3" id="KW-1185">Reference proteome</keyword>
<gene>
    <name evidence="2" type="ORF">C6570_07405</name>
</gene>
<evidence type="ECO:0000256" key="1">
    <source>
        <dbReference type="SAM" id="MobiDB-lite"/>
    </source>
</evidence>
<feature type="region of interest" description="Disordered" evidence="1">
    <location>
        <begin position="1"/>
        <end position="23"/>
    </location>
</feature>
<dbReference type="AlphaFoldDB" id="A0A2S0MDX5"/>
<evidence type="ECO:0000313" key="3">
    <source>
        <dbReference type="Proteomes" id="UP000239709"/>
    </source>
</evidence>
<evidence type="ECO:0000313" key="2">
    <source>
        <dbReference type="EMBL" id="AVO34089.1"/>
    </source>
</evidence>
<proteinExistence type="predicted"/>
<dbReference type="PANTHER" id="PTHR21525">
    <property type="entry name" value="MOTILE SPERM PROTEIN"/>
    <property type="match status" value="1"/>
</dbReference>
<dbReference type="EMBL" id="CP027666">
    <property type="protein sequence ID" value="AVO34089.1"/>
    <property type="molecule type" value="Genomic_DNA"/>
</dbReference>
<dbReference type="OrthoDB" id="282393at2"/>
<sequence length="160" mass="16891">MSQKPEENLDPITGEPGAHPVGTGLGALAGGAAAGAAVGTVVGPLGTAVGAAVGAIVGGMAGKAVAEAVDPTAEHAYWEAEHPRQPYHKDGYTFEDDYAPAYRLGLRDVQQHQGRPYEEVQETLAQDWDMYRGKSRLTWPEASPAARAAWERAQHLNMSS</sequence>